<organism evidence="4">
    <name type="scientific">mine drainage metagenome</name>
    <dbReference type="NCBI Taxonomy" id="410659"/>
    <lineage>
        <taxon>unclassified sequences</taxon>
        <taxon>metagenomes</taxon>
        <taxon>ecological metagenomes</taxon>
    </lineage>
</organism>
<evidence type="ECO:0000313" key="4">
    <source>
        <dbReference type="EMBL" id="EQD27164.1"/>
    </source>
</evidence>
<name>T0ZEC6_9ZZZZ</name>
<reference evidence="4" key="1">
    <citation type="submission" date="2013-08" db="EMBL/GenBank/DDBJ databases">
        <authorList>
            <person name="Mendez C."/>
            <person name="Richter M."/>
            <person name="Ferrer M."/>
            <person name="Sanchez J."/>
        </authorList>
    </citation>
    <scope>NUCLEOTIDE SEQUENCE</scope>
</reference>
<feature type="compositionally biased region" description="Gly residues" evidence="3">
    <location>
        <begin position="210"/>
        <end position="219"/>
    </location>
</feature>
<dbReference type="EMBL" id="AUZY01012936">
    <property type="protein sequence ID" value="EQD27164.1"/>
    <property type="molecule type" value="Genomic_DNA"/>
</dbReference>
<sequence>YQDLYQSMGYHHYRGTPLADDAELNRLHIDRIYDTYVDEERFEETDRAIGTLVERLPPRGYSSRELFEFLGRELPGKDSILATCARRGIPVFSPALIDSSIGIGLTLHYGKHRQGPRFSLDAVRDNYELVQILASSPRTGVIYIGGGTPKNWINDGIVMANYHYHREGEGHHYALQLTTDVPRLGGALRQHPRRGGQLGEDLEHGDQGHGVRGGLGGASPPGRRPVRPPEGLVPAAVPPVPLDGGPDHASVGRDRT</sequence>
<keyword evidence="2" id="KW-0808">Transferase</keyword>
<dbReference type="PANTHER" id="PTHR11703:SF2">
    <property type="entry name" value="DEOXYHYPUSINE SYNTHASE-LIKE PROTEIN"/>
    <property type="match status" value="1"/>
</dbReference>
<dbReference type="InterPro" id="IPR036982">
    <property type="entry name" value="Deoxyhypusine_synthase_sf"/>
</dbReference>
<proteinExistence type="inferred from homology"/>
<feature type="region of interest" description="Disordered" evidence="3">
    <location>
        <begin position="186"/>
        <end position="256"/>
    </location>
</feature>
<dbReference type="InterPro" id="IPR002773">
    <property type="entry name" value="Deoxyhypusine_synthase"/>
</dbReference>
<evidence type="ECO:0000256" key="3">
    <source>
        <dbReference type="SAM" id="MobiDB-lite"/>
    </source>
</evidence>
<dbReference type="SUPFAM" id="SSF52467">
    <property type="entry name" value="DHS-like NAD/FAD-binding domain"/>
    <property type="match status" value="1"/>
</dbReference>
<dbReference type="GO" id="GO:0005737">
    <property type="term" value="C:cytoplasm"/>
    <property type="evidence" value="ECO:0007669"/>
    <property type="project" value="TreeGrafter"/>
</dbReference>
<dbReference type="Pfam" id="PF01916">
    <property type="entry name" value="DS"/>
    <property type="match status" value="1"/>
</dbReference>
<dbReference type="GO" id="GO:0034038">
    <property type="term" value="F:deoxyhypusine synthase activity"/>
    <property type="evidence" value="ECO:0007669"/>
    <property type="project" value="TreeGrafter"/>
</dbReference>
<gene>
    <name evidence="4" type="ORF">B1B_19260</name>
</gene>
<protein>
    <submittedName>
        <fullName evidence="4">Deoxyhypusine synthase-like protein</fullName>
    </submittedName>
</protein>
<dbReference type="Gene3D" id="3.40.910.10">
    <property type="entry name" value="Deoxyhypusine synthase"/>
    <property type="match status" value="1"/>
</dbReference>
<reference evidence="4" key="2">
    <citation type="journal article" date="2014" name="ISME J.">
        <title>Microbial stratification in low pH oxic and suboxic macroscopic growths along an acid mine drainage.</title>
        <authorList>
            <person name="Mendez-Garcia C."/>
            <person name="Mesa V."/>
            <person name="Sprenger R.R."/>
            <person name="Richter M."/>
            <person name="Diez M.S."/>
            <person name="Solano J."/>
            <person name="Bargiela R."/>
            <person name="Golyshina O.V."/>
            <person name="Manteca A."/>
            <person name="Ramos J.L."/>
            <person name="Gallego J.R."/>
            <person name="Llorente I."/>
            <person name="Martins Dos Santos V.A."/>
            <person name="Jensen O.N."/>
            <person name="Pelaez A.I."/>
            <person name="Sanchez J."/>
            <person name="Ferrer M."/>
        </authorList>
    </citation>
    <scope>NUCLEOTIDE SEQUENCE</scope>
</reference>
<evidence type="ECO:0000256" key="2">
    <source>
        <dbReference type="ARBA" id="ARBA00022679"/>
    </source>
</evidence>
<dbReference type="PANTHER" id="PTHR11703">
    <property type="entry name" value="DEOXYHYPUSINE SYNTHASE"/>
    <property type="match status" value="1"/>
</dbReference>
<evidence type="ECO:0000256" key="1">
    <source>
        <dbReference type="ARBA" id="ARBA00009892"/>
    </source>
</evidence>
<accession>T0ZEC6</accession>
<comment type="caution">
    <text evidence="4">The sequence shown here is derived from an EMBL/GenBank/DDBJ whole genome shotgun (WGS) entry which is preliminary data.</text>
</comment>
<dbReference type="AlphaFoldDB" id="T0ZEC6"/>
<dbReference type="InterPro" id="IPR029035">
    <property type="entry name" value="DHS-like_NAD/FAD-binding_dom"/>
</dbReference>
<comment type="similarity">
    <text evidence="1">Belongs to the deoxyhypusine synthase family.</text>
</comment>
<feature type="non-terminal residue" evidence="4">
    <location>
        <position position="1"/>
    </location>
</feature>